<protein>
    <submittedName>
        <fullName evidence="10">Glycoside hydrolase</fullName>
    </submittedName>
</protein>
<feature type="domain" description="Glycoside hydrolase family 2 immunoglobulin-like beta-sandwich" evidence="6">
    <location>
        <begin position="141"/>
        <end position="249"/>
    </location>
</feature>
<keyword evidence="4" id="KW-0326">Glycosidase</keyword>
<dbReference type="InterPro" id="IPR008979">
    <property type="entry name" value="Galactose-bd-like_sf"/>
</dbReference>
<dbReference type="EMBL" id="ML996162">
    <property type="protein sequence ID" value="KAF2733389.1"/>
    <property type="molecule type" value="Genomic_DNA"/>
</dbReference>
<evidence type="ECO:0000256" key="2">
    <source>
        <dbReference type="ARBA" id="ARBA00022801"/>
    </source>
</evidence>
<dbReference type="InterPro" id="IPR017853">
    <property type="entry name" value="GH"/>
</dbReference>
<feature type="domain" description="Mannosidase Ig/CBM-like" evidence="7">
    <location>
        <begin position="600"/>
        <end position="685"/>
    </location>
</feature>
<dbReference type="Pfam" id="PF00703">
    <property type="entry name" value="Glyco_hydro_2"/>
    <property type="match status" value="1"/>
</dbReference>
<dbReference type="Gene3D" id="2.60.40.10">
    <property type="entry name" value="Immunoglobulins"/>
    <property type="match status" value="3"/>
</dbReference>
<evidence type="ECO:0000259" key="9">
    <source>
        <dbReference type="Pfam" id="PF22666"/>
    </source>
</evidence>
<keyword evidence="3" id="KW-0119">Carbohydrate metabolism</keyword>
<dbReference type="PANTHER" id="PTHR43536:SF1">
    <property type="entry name" value="MANNOSYLGLYCOPROTEIN ENDO-BETA-MANNOSIDASE"/>
    <property type="match status" value="1"/>
</dbReference>
<comment type="caution">
    <text evidence="10">The sequence shown here is derived from an EMBL/GenBank/DDBJ whole genome shotgun (WGS) entry which is preliminary data.</text>
</comment>
<dbReference type="Proteomes" id="UP000799444">
    <property type="component" value="Unassembled WGS sequence"/>
</dbReference>
<dbReference type="AlphaFoldDB" id="A0A9P4QVC6"/>
<dbReference type="InterPro" id="IPR041351">
    <property type="entry name" value="Ig_GlcNase"/>
</dbReference>
<dbReference type="InterPro" id="IPR054593">
    <property type="entry name" value="Beta-mannosidase-like_N2"/>
</dbReference>
<evidence type="ECO:0000259" key="7">
    <source>
        <dbReference type="Pfam" id="PF17786"/>
    </source>
</evidence>
<reference evidence="10" key="1">
    <citation type="journal article" date="2020" name="Stud. Mycol.">
        <title>101 Dothideomycetes genomes: a test case for predicting lifestyles and emergence of pathogens.</title>
        <authorList>
            <person name="Haridas S."/>
            <person name="Albert R."/>
            <person name="Binder M."/>
            <person name="Bloem J."/>
            <person name="Labutti K."/>
            <person name="Salamov A."/>
            <person name="Andreopoulos B."/>
            <person name="Baker S."/>
            <person name="Barry K."/>
            <person name="Bills G."/>
            <person name="Bluhm B."/>
            <person name="Cannon C."/>
            <person name="Castanera R."/>
            <person name="Culley D."/>
            <person name="Daum C."/>
            <person name="Ezra D."/>
            <person name="Gonzalez J."/>
            <person name="Henrissat B."/>
            <person name="Kuo A."/>
            <person name="Liang C."/>
            <person name="Lipzen A."/>
            <person name="Lutzoni F."/>
            <person name="Magnuson J."/>
            <person name="Mondo S."/>
            <person name="Nolan M."/>
            <person name="Ohm R."/>
            <person name="Pangilinan J."/>
            <person name="Park H.-J."/>
            <person name="Ramirez L."/>
            <person name="Alfaro M."/>
            <person name="Sun H."/>
            <person name="Tritt A."/>
            <person name="Yoshinaga Y."/>
            <person name="Zwiers L.-H."/>
            <person name="Turgeon B."/>
            <person name="Goodwin S."/>
            <person name="Spatafora J."/>
            <person name="Crous P."/>
            <person name="Grigoriev I."/>
        </authorList>
    </citation>
    <scope>NUCLEOTIDE SEQUENCE</scope>
    <source>
        <strain evidence="10">CBS 125425</strain>
    </source>
</reference>
<dbReference type="Pfam" id="PF17786">
    <property type="entry name" value="Mannosidase_ig"/>
    <property type="match status" value="1"/>
</dbReference>
<dbReference type="Gene3D" id="2.60.120.260">
    <property type="entry name" value="Galactose-binding domain-like"/>
    <property type="match status" value="1"/>
</dbReference>
<evidence type="ECO:0000259" key="8">
    <source>
        <dbReference type="Pfam" id="PF18368"/>
    </source>
</evidence>
<comment type="similarity">
    <text evidence="1">Belongs to the glycosyl hydrolase 2 family.</text>
</comment>
<dbReference type="SUPFAM" id="SSF49303">
    <property type="entry name" value="beta-Galactosidase/glucuronidase domain"/>
    <property type="match status" value="3"/>
</dbReference>
<dbReference type="InterPro" id="IPR006102">
    <property type="entry name" value="Ig-like_GH2"/>
</dbReference>
<feature type="domain" description="Beta-mannosidase-like galactose-binding" evidence="9">
    <location>
        <begin position="2"/>
        <end position="103"/>
    </location>
</feature>
<accession>A0A9P4QVC6</accession>
<dbReference type="GO" id="GO:0004553">
    <property type="term" value="F:hydrolase activity, hydrolyzing O-glycosyl compounds"/>
    <property type="evidence" value="ECO:0007669"/>
    <property type="project" value="InterPro"/>
</dbReference>
<gene>
    <name evidence="10" type="ORF">EJ04DRAFT_439301</name>
</gene>
<dbReference type="InterPro" id="IPR041447">
    <property type="entry name" value="Mannosidase_ig"/>
</dbReference>
<keyword evidence="2 10" id="KW-0378">Hydrolase</keyword>
<evidence type="ECO:0000313" key="10">
    <source>
        <dbReference type="EMBL" id="KAF2733389.1"/>
    </source>
</evidence>
<dbReference type="SUPFAM" id="SSF49785">
    <property type="entry name" value="Galactose-binding domain-like"/>
    <property type="match status" value="1"/>
</dbReference>
<dbReference type="Gene3D" id="3.20.20.80">
    <property type="entry name" value="Glycosidases"/>
    <property type="match status" value="1"/>
</dbReference>
<feature type="domain" description="Exo-beta-D-glucosaminidase Ig-fold" evidence="8">
    <location>
        <begin position="694"/>
        <end position="791"/>
    </location>
</feature>
<evidence type="ECO:0000256" key="4">
    <source>
        <dbReference type="ARBA" id="ARBA00023295"/>
    </source>
</evidence>
<dbReference type="InterPro" id="IPR013783">
    <property type="entry name" value="Ig-like_fold"/>
</dbReference>
<evidence type="ECO:0000313" key="11">
    <source>
        <dbReference type="Proteomes" id="UP000799444"/>
    </source>
</evidence>
<sequence>MATLLESKVYDDANLFYSTNLQKVDYSQFQVPWFYRSEFALSGTNSSHLLLKTHGITSRADIYVNGKLVADKNTQAGAYGGLTYDITSKVAEGNNVLLVRVYPTDYNRDLALGFVDWNPYPPDNGTGIWRDVEVAQTGPLRIEGPRVVTTLEGYVSVRVDVQNLEEQEVKGEVACTVHDPDGTTLATPRKEVVISGKATKKVSLEMTVKTPKIWWPAQWGSQPLYTVSCTASTPHGLSDTTPPTRFGIRTVTSHLSASNDTSFTINNHAFLVLGAGYTSDIFLRFSPTTLRAQLQYVLSMGLNTIRLEGKQEHPELYTLASELGVMVLAGWECCDKWEAWSFNDEGSGLLFTDPDYAIANISMRHEAALMQPHPAMLGFLVGSDFWPDDRATGIYVAALKARDWDTPIIASASQRGFPKLLGNGGMKMDGPYDWVPPSYWSSSQLGGAFGFGSELGAGVGTPTMSSLARFLSEGDREDLWRKPEKGLYHMSTNVSSFYTREIYNKALWARYGAPAGLQDYVLKAQMADYEAVRAQVEGFAARQSIGERPATGMVYWMLNNAWPALHWSLFDYYLHPAGAYFGARVGGRKEHVAYDVEEGEVYVINRSLGGKGKRSLDVEVEVLGLEGVVIAKEMLKADTEPNKSGKVGKVQGVDKIKGTALLRLVLKDGGDVLSRNVYWLSSKKDVLDWDNSTWYYTPVTKYADFTGFGAMAEANVVVTAEKGGKLRLENKSTVPAVFIQLNLVDTAGKDIVPVFWSDNYVTLWPGETQELDVQYEGAHSGVKIEVLGRNVKAQTVSLGGY</sequence>
<dbReference type="Pfam" id="PF22666">
    <property type="entry name" value="Glyco_hydro_2_N2"/>
    <property type="match status" value="1"/>
</dbReference>
<dbReference type="OrthoDB" id="408532at2759"/>
<dbReference type="PANTHER" id="PTHR43536">
    <property type="entry name" value="MANNOSYLGLYCOPROTEIN ENDO-BETA-MANNOSIDASE"/>
    <property type="match status" value="1"/>
</dbReference>
<evidence type="ECO:0000256" key="5">
    <source>
        <dbReference type="ARBA" id="ARBA00023326"/>
    </source>
</evidence>
<evidence type="ECO:0000256" key="1">
    <source>
        <dbReference type="ARBA" id="ARBA00007401"/>
    </source>
</evidence>
<keyword evidence="11" id="KW-1185">Reference proteome</keyword>
<proteinExistence type="inferred from homology"/>
<keyword evidence="5" id="KW-0624">Polysaccharide degradation</keyword>
<dbReference type="InterPro" id="IPR043534">
    <property type="entry name" value="EBDG/EBM"/>
</dbReference>
<evidence type="ECO:0000259" key="6">
    <source>
        <dbReference type="Pfam" id="PF00703"/>
    </source>
</evidence>
<name>A0A9P4QVC6_9PLEO</name>
<dbReference type="GO" id="GO:0000272">
    <property type="term" value="P:polysaccharide catabolic process"/>
    <property type="evidence" value="ECO:0007669"/>
    <property type="project" value="UniProtKB-KW"/>
</dbReference>
<dbReference type="Pfam" id="PF18368">
    <property type="entry name" value="Ig_GlcNase"/>
    <property type="match status" value="1"/>
</dbReference>
<organism evidence="10 11">
    <name type="scientific">Polyplosphaeria fusca</name>
    <dbReference type="NCBI Taxonomy" id="682080"/>
    <lineage>
        <taxon>Eukaryota</taxon>
        <taxon>Fungi</taxon>
        <taxon>Dikarya</taxon>
        <taxon>Ascomycota</taxon>
        <taxon>Pezizomycotina</taxon>
        <taxon>Dothideomycetes</taxon>
        <taxon>Pleosporomycetidae</taxon>
        <taxon>Pleosporales</taxon>
        <taxon>Tetraplosphaeriaceae</taxon>
        <taxon>Polyplosphaeria</taxon>
    </lineage>
</organism>
<dbReference type="InterPro" id="IPR036156">
    <property type="entry name" value="Beta-gal/glucu_dom_sf"/>
</dbReference>
<evidence type="ECO:0000256" key="3">
    <source>
        <dbReference type="ARBA" id="ARBA00023277"/>
    </source>
</evidence>
<dbReference type="SUPFAM" id="SSF51445">
    <property type="entry name" value="(Trans)glycosidases"/>
    <property type="match status" value="1"/>
</dbReference>